<proteinExistence type="predicted"/>
<dbReference type="OrthoDB" id="408912at2759"/>
<dbReference type="InterPro" id="IPR007669">
    <property type="entry name" value="Chst-1-like"/>
</dbReference>
<gene>
    <name evidence="1" type="ORF">CGOC_LOCUS649</name>
</gene>
<keyword evidence="2" id="KW-1185">Reference proteome</keyword>
<protein>
    <recommendedName>
        <fullName evidence="3">Sulfotransferase domain-containing protein</fullName>
    </recommendedName>
</protein>
<dbReference type="InterPro" id="IPR005331">
    <property type="entry name" value="Sulfotransferase"/>
</dbReference>
<name>A0A3P6QTH5_CYLGO</name>
<dbReference type="GO" id="GO:1902884">
    <property type="term" value="P:positive regulation of response to oxidative stress"/>
    <property type="evidence" value="ECO:0007669"/>
    <property type="project" value="InterPro"/>
</dbReference>
<reference evidence="1 2" key="1">
    <citation type="submission" date="2018-11" db="EMBL/GenBank/DDBJ databases">
        <authorList>
            <consortium name="Pathogen Informatics"/>
        </authorList>
    </citation>
    <scope>NUCLEOTIDE SEQUENCE [LARGE SCALE GENOMIC DNA]</scope>
</reference>
<evidence type="ECO:0008006" key="3">
    <source>
        <dbReference type="Google" id="ProtNLM"/>
    </source>
</evidence>
<accession>A0A3P6QTH5</accession>
<dbReference type="GO" id="GO:0016020">
    <property type="term" value="C:membrane"/>
    <property type="evidence" value="ECO:0007669"/>
    <property type="project" value="InterPro"/>
</dbReference>
<dbReference type="EMBL" id="UYRV01000986">
    <property type="protein sequence ID" value="VDK46023.1"/>
    <property type="molecule type" value="Genomic_DNA"/>
</dbReference>
<dbReference type="PANTHER" id="PTHR22900:SF11">
    <property type="entry name" value="PROTEIN CBG01579"/>
    <property type="match status" value="1"/>
</dbReference>
<evidence type="ECO:0000313" key="2">
    <source>
        <dbReference type="Proteomes" id="UP000271889"/>
    </source>
</evidence>
<evidence type="ECO:0000313" key="1">
    <source>
        <dbReference type="EMBL" id="VDK46023.1"/>
    </source>
</evidence>
<sequence>MKHSKIRLHLFSFNCLKKDLFHGRNDVLKKTPLTIEVLVYGLMCHIQKIMSTILTGIFSYNPLFNLPLCRSDYHGFTIADVLGTRLKFVVVRDPIDRFLSGFLDKCLRSPPALCFGCRTIGCFIMAMHSRLWGAYKSSRPTHHIMENHLAPHRYCDFKDHLQSFIVIKYKNGQNGSLELANILDDIFKSAMVPKLLRDTIRREILSEQFFDFDMMKLTCSLDFKLHGMLQLVKCDILHSSQKGDEKSKKKCLEIKPCSIYC</sequence>
<dbReference type="GO" id="GO:0050650">
    <property type="term" value="P:chondroitin sulfate proteoglycan biosynthetic process"/>
    <property type="evidence" value="ECO:0007669"/>
    <property type="project" value="InterPro"/>
</dbReference>
<dbReference type="AlphaFoldDB" id="A0A3P6QTH5"/>
<organism evidence="1 2">
    <name type="scientific">Cylicostephanus goldi</name>
    <name type="common">Nematode worm</name>
    <dbReference type="NCBI Taxonomy" id="71465"/>
    <lineage>
        <taxon>Eukaryota</taxon>
        <taxon>Metazoa</taxon>
        <taxon>Ecdysozoa</taxon>
        <taxon>Nematoda</taxon>
        <taxon>Chromadorea</taxon>
        <taxon>Rhabditida</taxon>
        <taxon>Rhabditina</taxon>
        <taxon>Rhabditomorpha</taxon>
        <taxon>Strongyloidea</taxon>
        <taxon>Strongylidae</taxon>
        <taxon>Cylicostephanus</taxon>
    </lineage>
</organism>
<dbReference type="PANTHER" id="PTHR22900">
    <property type="entry name" value="PROTEIN CBG14245-RELATED"/>
    <property type="match status" value="1"/>
</dbReference>
<dbReference type="Pfam" id="PF03567">
    <property type="entry name" value="Sulfotransfer_2"/>
    <property type="match status" value="1"/>
</dbReference>
<dbReference type="Proteomes" id="UP000271889">
    <property type="component" value="Unassembled WGS sequence"/>
</dbReference>
<dbReference type="GO" id="GO:0047756">
    <property type="term" value="F:chondroitin 4-sulfotransferase activity"/>
    <property type="evidence" value="ECO:0007669"/>
    <property type="project" value="InterPro"/>
</dbReference>